<feature type="domain" description="HTH hxlR-type" evidence="4">
    <location>
        <begin position="25"/>
        <end position="119"/>
    </location>
</feature>
<evidence type="ECO:0000256" key="3">
    <source>
        <dbReference type="ARBA" id="ARBA00023163"/>
    </source>
</evidence>
<name>A0A6G4A3B2_9BACL</name>
<organism evidence="5">
    <name type="scientific">Paenibacillus sp. SYP-B3998</name>
    <dbReference type="NCBI Taxonomy" id="2678564"/>
    <lineage>
        <taxon>Bacteria</taxon>
        <taxon>Bacillati</taxon>
        <taxon>Bacillota</taxon>
        <taxon>Bacilli</taxon>
        <taxon>Bacillales</taxon>
        <taxon>Paenibacillaceae</taxon>
        <taxon>Paenibacillus</taxon>
    </lineage>
</organism>
<dbReference type="InterPro" id="IPR036390">
    <property type="entry name" value="WH_DNA-bd_sf"/>
</dbReference>
<dbReference type="RefSeq" id="WP_163951958.1">
    <property type="nucleotide sequence ID" value="NZ_JAAIKC010000010.1"/>
</dbReference>
<evidence type="ECO:0000256" key="2">
    <source>
        <dbReference type="ARBA" id="ARBA00023125"/>
    </source>
</evidence>
<reference evidence="5" key="1">
    <citation type="submission" date="2020-02" db="EMBL/GenBank/DDBJ databases">
        <authorList>
            <person name="Shen X.-R."/>
            <person name="Zhang Y.-X."/>
        </authorList>
    </citation>
    <scope>NUCLEOTIDE SEQUENCE</scope>
    <source>
        <strain evidence="5">SYP-B3998</strain>
    </source>
</reference>
<dbReference type="Gene3D" id="1.10.10.10">
    <property type="entry name" value="Winged helix-like DNA-binding domain superfamily/Winged helix DNA-binding domain"/>
    <property type="match status" value="1"/>
</dbReference>
<keyword evidence="1" id="KW-0805">Transcription regulation</keyword>
<dbReference type="PANTHER" id="PTHR33204:SF37">
    <property type="entry name" value="HTH-TYPE TRANSCRIPTIONAL REGULATOR YODB"/>
    <property type="match status" value="1"/>
</dbReference>
<dbReference type="GO" id="GO:0003677">
    <property type="term" value="F:DNA binding"/>
    <property type="evidence" value="ECO:0007669"/>
    <property type="project" value="UniProtKB-KW"/>
</dbReference>
<dbReference type="PROSITE" id="PS51118">
    <property type="entry name" value="HTH_HXLR"/>
    <property type="match status" value="1"/>
</dbReference>
<accession>A0A6G4A3B2</accession>
<dbReference type="Pfam" id="PF01638">
    <property type="entry name" value="HxlR"/>
    <property type="match status" value="1"/>
</dbReference>
<sequence length="119" mass="13625">MSTLENEKVAPLSNYVPKEPKVIECSIERTLEVIGGKWAFLVLRELFCGTRRFGELQRQVTGISPKSLTDTVRHLEEHGVLERTAYPTVPVTVEYTLTPKGEDLHQILKEMKLWSAKWT</sequence>
<gene>
    <name evidence="5" type="ORF">GK047_22540</name>
</gene>
<dbReference type="SUPFAM" id="SSF46785">
    <property type="entry name" value="Winged helix' DNA-binding domain"/>
    <property type="match status" value="1"/>
</dbReference>
<keyword evidence="3" id="KW-0804">Transcription</keyword>
<dbReference type="InterPro" id="IPR002577">
    <property type="entry name" value="HTH_HxlR"/>
</dbReference>
<evidence type="ECO:0000259" key="4">
    <source>
        <dbReference type="PROSITE" id="PS51118"/>
    </source>
</evidence>
<dbReference type="AlphaFoldDB" id="A0A6G4A3B2"/>
<comment type="caution">
    <text evidence="5">The sequence shown here is derived from an EMBL/GenBank/DDBJ whole genome shotgun (WGS) entry which is preliminary data.</text>
</comment>
<evidence type="ECO:0000313" key="5">
    <source>
        <dbReference type="EMBL" id="NEW08778.1"/>
    </source>
</evidence>
<dbReference type="EMBL" id="JAAIKC010000010">
    <property type="protein sequence ID" value="NEW08778.1"/>
    <property type="molecule type" value="Genomic_DNA"/>
</dbReference>
<evidence type="ECO:0000256" key="1">
    <source>
        <dbReference type="ARBA" id="ARBA00023015"/>
    </source>
</evidence>
<proteinExistence type="predicted"/>
<protein>
    <submittedName>
        <fullName evidence="5">Helix-turn-helix transcriptional regulator</fullName>
    </submittedName>
</protein>
<dbReference type="PANTHER" id="PTHR33204">
    <property type="entry name" value="TRANSCRIPTIONAL REGULATOR, MARR FAMILY"/>
    <property type="match status" value="1"/>
</dbReference>
<dbReference type="InterPro" id="IPR036388">
    <property type="entry name" value="WH-like_DNA-bd_sf"/>
</dbReference>
<keyword evidence="2" id="KW-0238">DNA-binding</keyword>